<dbReference type="AlphaFoldDB" id="A0AAD1P297"/>
<evidence type="ECO:0000313" key="1">
    <source>
        <dbReference type="EMBL" id="BDN99398.1"/>
    </source>
</evidence>
<organism evidence="1 2">
    <name type="scientific">Citrobacter braakii</name>
    <dbReference type="NCBI Taxonomy" id="57706"/>
    <lineage>
        <taxon>Bacteria</taxon>
        <taxon>Pseudomonadati</taxon>
        <taxon>Pseudomonadota</taxon>
        <taxon>Gammaproteobacteria</taxon>
        <taxon>Enterobacterales</taxon>
        <taxon>Enterobacteriaceae</taxon>
        <taxon>Citrobacter</taxon>
        <taxon>Citrobacter freundii complex</taxon>
    </lineage>
</organism>
<sequence length="63" mass="7152">MYQFKPVHPDYLKNYLIGNAPNRRSASVTSSMPNKDIGGTLSPEIEQAVHNALYELTRSRCRD</sequence>
<dbReference type="Proteomes" id="UP001058317">
    <property type="component" value="Chromosome"/>
</dbReference>
<evidence type="ECO:0000313" key="2">
    <source>
        <dbReference type="Proteomes" id="UP001058317"/>
    </source>
</evidence>
<reference evidence="1" key="1">
    <citation type="submission" date="2022-07" db="EMBL/GenBank/DDBJ databases">
        <title>Complete genome sequence of carbapenem-resistant Citrobacter spp. in Japan.</title>
        <authorList>
            <person name="Maehana S."/>
            <person name="Suzuki M."/>
            <person name="Kitasato H."/>
        </authorList>
    </citation>
    <scope>NUCLEOTIDE SEQUENCE</scope>
    <source>
        <strain evidence="1">KAM621</strain>
    </source>
</reference>
<dbReference type="EMBL" id="AP026382">
    <property type="protein sequence ID" value="BDN99398.1"/>
    <property type="molecule type" value="Genomic_DNA"/>
</dbReference>
<proteinExistence type="predicted"/>
<name>A0AAD1P297_CITBR</name>
<accession>A0AAD1P297</accession>
<protein>
    <submittedName>
        <fullName evidence="1">Uncharacterized protein</fullName>
    </submittedName>
</protein>
<gene>
    <name evidence="1" type="ORF">KAM621c_45030</name>
</gene>